<dbReference type="PIRSF" id="PIRSF036382">
    <property type="entry name" value="RR_antiterm"/>
    <property type="match status" value="1"/>
</dbReference>
<reference evidence="6 7" key="1">
    <citation type="submission" date="2016-11" db="EMBL/GenBank/DDBJ databases">
        <authorList>
            <person name="Jaros S."/>
            <person name="Januszkiewicz K."/>
            <person name="Wedrychowicz H."/>
        </authorList>
    </citation>
    <scope>NUCLEOTIDE SEQUENCE [LARGE SCALE GENOMIC DNA]</scope>
    <source>
        <strain evidence="6 7">DSM 8605</strain>
    </source>
</reference>
<dbReference type="STRING" id="1121316.SAMN02745207_01455"/>
<feature type="domain" description="ANTAR" evidence="5">
    <location>
        <begin position="125"/>
        <end position="186"/>
    </location>
</feature>
<organism evidence="6 7">
    <name type="scientific">Clostridium grantii DSM 8605</name>
    <dbReference type="NCBI Taxonomy" id="1121316"/>
    <lineage>
        <taxon>Bacteria</taxon>
        <taxon>Bacillati</taxon>
        <taxon>Bacillota</taxon>
        <taxon>Clostridia</taxon>
        <taxon>Eubacteriales</taxon>
        <taxon>Clostridiaceae</taxon>
        <taxon>Clostridium</taxon>
    </lineage>
</organism>
<evidence type="ECO:0000256" key="3">
    <source>
        <dbReference type="PROSITE-ProRule" id="PRU00169"/>
    </source>
</evidence>
<dbReference type="Pfam" id="PF03861">
    <property type="entry name" value="ANTAR"/>
    <property type="match status" value="1"/>
</dbReference>
<accession>A0A1M5TS04</accession>
<name>A0A1M5TS04_9CLOT</name>
<dbReference type="PANTHER" id="PTHR43228">
    <property type="entry name" value="TWO-COMPONENT RESPONSE REGULATOR"/>
    <property type="match status" value="1"/>
</dbReference>
<dbReference type="EMBL" id="FQXM01000006">
    <property type="protein sequence ID" value="SHH53386.1"/>
    <property type="molecule type" value="Genomic_DNA"/>
</dbReference>
<dbReference type="InterPro" id="IPR052048">
    <property type="entry name" value="ST_Response_Regulator"/>
</dbReference>
<dbReference type="OrthoDB" id="9779069at2"/>
<dbReference type="PROSITE" id="PS50921">
    <property type="entry name" value="ANTAR"/>
    <property type="match status" value="1"/>
</dbReference>
<dbReference type="SMART" id="SM01012">
    <property type="entry name" value="ANTAR"/>
    <property type="match status" value="1"/>
</dbReference>
<protein>
    <recommendedName>
        <fullName evidence="1">Stage 0 sporulation protein A homolog</fullName>
    </recommendedName>
</protein>
<evidence type="ECO:0000313" key="6">
    <source>
        <dbReference type="EMBL" id="SHH53386.1"/>
    </source>
</evidence>
<dbReference type="SUPFAM" id="SSF52172">
    <property type="entry name" value="CheY-like"/>
    <property type="match status" value="1"/>
</dbReference>
<feature type="modified residue" description="4-aspartylphosphate" evidence="3">
    <location>
        <position position="54"/>
    </location>
</feature>
<dbReference type="InterPro" id="IPR036388">
    <property type="entry name" value="WH-like_DNA-bd_sf"/>
</dbReference>
<keyword evidence="7" id="KW-1185">Reference proteome</keyword>
<dbReference type="InterPro" id="IPR008327">
    <property type="entry name" value="Sig_transdc_resp-reg_antiterm"/>
</dbReference>
<comment type="function">
    <text evidence="2">May play the central regulatory role in sporulation. It may be an element of the effector pathway responsible for the activation of sporulation genes in response to nutritional stress. Spo0A may act in concert with spo0H (a sigma factor) to control the expression of some genes that are critical to the sporulation process.</text>
</comment>
<evidence type="ECO:0000259" key="5">
    <source>
        <dbReference type="PROSITE" id="PS50921"/>
    </source>
</evidence>
<dbReference type="RefSeq" id="WP_073337760.1">
    <property type="nucleotide sequence ID" value="NZ_FQXM01000006.1"/>
</dbReference>
<dbReference type="SMART" id="SM00448">
    <property type="entry name" value="REC"/>
    <property type="match status" value="1"/>
</dbReference>
<feature type="domain" description="Response regulatory" evidence="4">
    <location>
        <begin position="4"/>
        <end position="119"/>
    </location>
</feature>
<dbReference type="AlphaFoldDB" id="A0A1M5TS04"/>
<gene>
    <name evidence="6" type="ORF">SAMN02745207_01455</name>
</gene>
<evidence type="ECO:0000259" key="4">
    <source>
        <dbReference type="PROSITE" id="PS50110"/>
    </source>
</evidence>
<dbReference type="GO" id="GO:0000160">
    <property type="term" value="P:phosphorelay signal transduction system"/>
    <property type="evidence" value="ECO:0007669"/>
    <property type="project" value="InterPro"/>
</dbReference>
<dbReference type="Gene3D" id="3.40.50.2300">
    <property type="match status" value="1"/>
</dbReference>
<dbReference type="Proteomes" id="UP000184447">
    <property type="component" value="Unassembled WGS sequence"/>
</dbReference>
<sequence length="197" mass="22646">MKIKIVVAEDEPITRMDICEILISYGYDVVGEASNGIQAVELCRRYKPDLVLMDIKMPKLNGIQAANLIVKEGLVDSVIMVTAYSGKEFIEEVKEIGVIGYIVKPIDEQKLIPQIEIAIAKSKEIKRIKEEFIRAKEQVSEVKIIHKAKEMYMEKYSLTEEEAYKKIRKLSMDKQCSILETCSELLKYYDEIKFKGK</sequence>
<dbReference type="InterPro" id="IPR005561">
    <property type="entry name" value="ANTAR"/>
</dbReference>
<dbReference type="Pfam" id="PF00072">
    <property type="entry name" value="Response_reg"/>
    <property type="match status" value="1"/>
</dbReference>
<dbReference type="InterPro" id="IPR001789">
    <property type="entry name" value="Sig_transdc_resp-reg_receiver"/>
</dbReference>
<evidence type="ECO:0000256" key="1">
    <source>
        <dbReference type="ARBA" id="ARBA00018672"/>
    </source>
</evidence>
<dbReference type="InterPro" id="IPR011006">
    <property type="entry name" value="CheY-like_superfamily"/>
</dbReference>
<evidence type="ECO:0000313" key="7">
    <source>
        <dbReference type="Proteomes" id="UP000184447"/>
    </source>
</evidence>
<dbReference type="Gene3D" id="1.10.10.10">
    <property type="entry name" value="Winged helix-like DNA-binding domain superfamily/Winged helix DNA-binding domain"/>
    <property type="match status" value="1"/>
</dbReference>
<evidence type="ECO:0000256" key="2">
    <source>
        <dbReference type="ARBA" id="ARBA00024867"/>
    </source>
</evidence>
<proteinExistence type="predicted"/>
<dbReference type="PROSITE" id="PS50110">
    <property type="entry name" value="RESPONSE_REGULATORY"/>
    <property type="match status" value="1"/>
</dbReference>
<dbReference type="GO" id="GO:0003723">
    <property type="term" value="F:RNA binding"/>
    <property type="evidence" value="ECO:0007669"/>
    <property type="project" value="InterPro"/>
</dbReference>
<keyword evidence="3" id="KW-0597">Phosphoprotein</keyword>
<dbReference type="PANTHER" id="PTHR43228:SF6">
    <property type="entry name" value="RESPONSE REGULATOR RECEIVER"/>
    <property type="match status" value="1"/>
</dbReference>